<reference evidence="1" key="1">
    <citation type="submission" date="2020-04" db="EMBL/GenBank/DDBJ databases">
        <authorList>
            <person name="Chiriac C."/>
            <person name="Salcher M."/>
            <person name="Ghai R."/>
            <person name="Kavagutti S V."/>
        </authorList>
    </citation>
    <scope>NUCLEOTIDE SEQUENCE</scope>
</reference>
<dbReference type="InterPro" id="IPR038765">
    <property type="entry name" value="Papain-like_cys_pep_sf"/>
</dbReference>
<protein>
    <submittedName>
        <fullName evidence="1">Uncharacterized protein</fullName>
    </submittedName>
</protein>
<dbReference type="SUPFAM" id="SSF54001">
    <property type="entry name" value="Cysteine proteinases"/>
    <property type="match status" value="1"/>
</dbReference>
<organism evidence="1">
    <name type="scientific">uncultured Caudovirales phage</name>
    <dbReference type="NCBI Taxonomy" id="2100421"/>
    <lineage>
        <taxon>Viruses</taxon>
        <taxon>Duplodnaviria</taxon>
        <taxon>Heunggongvirae</taxon>
        <taxon>Uroviricota</taxon>
        <taxon>Caudoviricetes</taxon>
        <taxon>Peduoviridae</taxon>
        <taxon>Maltschvirus</taxon>
        <taxon>Maltschvirus maltsch</taxon>
    </lineage>
</organism>
<dbReference type="Gene3D" id="3.90.1720.10">
    <property type="entry name" value="endopeptidase domain like (from Nostoc punctiforme)"/>
    <property type="match status" value="1"/>
</dbReference>
<gene>
    <name evidence="1" type="ORF">UFOVP434_13</name>
</gene>
<proteinExistence type="predicted"/>
<dbReference type="GO" id="GO:0001897">
    <property type="term" value="P:symbiont-mediated cytolysis of host cell"/>
    <property type="evidence" value="ECO:0007669"/>
    <property type="project" value="UniProtKB-ARBA"/>
</dbReference>
<sequence>MIIHFAFFKAKYGGVFSKAIKLKTKGEYSHVEMIFPHYSIFDPAANRKLSLCYSSYESEGGVRFKFIYLNPEKWDIIRFEIPDEKFESLLAEAAKHSGSKYDWAGIFKFVMPWVKEKPTRFFCSEIQVYIIQNVLGIWEDLVSYKTSPNDLHRYLSQKYPDNQQILYN</sequence>
<accession>A0A6J5MAW7</accession>
<evidence type="ECO:0000313" key="1">
    <source>
        <dbReference type="EMBL" id="CAB4142483.1"/>
    </source>
</evidence>
<name>A0A6J5MAW7_9CAUD</name>
<dbReference type="EMBL" id="LR796415">
    <property type="protein sequence ID" value="CAB4142483.1"/>
    <property type="molecule type" value="Genomic_DNA"/>
</dbReference>